<evidence type="ECO:0000313" key="3">
    <source>
        <dbReference type="Proteomes" id="UP000838412"/>
    </source>
</evidence>
<feature type="compositionally biased region" description="Basic and acidic residues" evidence="1">
    <location>
        <begin position="245"/>
        <end position="254"/>
    </location>
</feature>
<dbReference type="SUPFAM" id="SSF49599">
    <property type="entry name" value="TRAF domain-like"/>
    <property type="match status" value="1"/>
</dbReference>
<protein>
    <submittedName>
        <fullName evidence="2">Hypp6633 protein</fullName>
    </submittedName>
</protein>
<feature type="region of interest" description="Disordered" evidence="1">
    <location>
        <begin position="232"/>
        <end position="302"/>
    </location>
</feature>
<dbReference type="Proteomes" id="UP000838412">
    <property type="component" value="Chromosome 12"/>
</dbReference>
<gene>
    <name evidence="2" type="primary">Hypp6633</name>
    <name evidence="2" type="ORF">BLAG_LOCUS5673</name>
</gene>
<proteinExistence type="predicted"/>
<accession>A0A8J9YV67</accession>
<keyword evidence="3" id="KW-1185">Reference proteome</keyword>
<dbReference type="EMBL" id="OV696697">
    <property type="protein sequence ID" value="CAH1242376.1"/>
    <property type="molecule type" value="Genomic_DNA"/>
</dbReference>
<evidence type="ECO:0000256" key="1">
    <source>
        <dbReference type="SAM" id="MobiDB-lite"/>
    </source>
</evidence>
<dbReference type="AlphaFoldDB" id="A0A8J9YV67"/>
<evidence type="ECO:0000313" key="2">
    <source>
        <dbReference type="EMBL" id="CAH1242376.1"/>
    </source>
</evidence>
<feature type="compositionally biased region" description="Pro residues" evidence="1">
    <location>
        <begin position="287"/>
        <end position="297"/>
    </location>
</feature>
<name>A0A8J9YV67_BRALA</name>
<organism evidence="2 3">
    <name type="scientific">Branchiostoma lanceolatum</name>
    <name type="common">Common lancelet</name>
    <name type="synonym">Amphioxus lanceolatum</name>
    <dbReference type="NCBI Taxonomy" id="7740"/>
    <lineage>
        <taxon>Eukaryota</taxon>
        <taxon>Metazoa</taxon>
        <taxon>Chordata</taxon>
        <taxon>Cephalochordata</taxon>
        <taxon>Leptocardii</taxon>
        <taxon>Amphioxiformes</taxon>
        <taxon>Branchiostomatidae</taxon>
        <taxon>Branchiostoma</taxon>
    </lineage>
</organism>
<reference evidence="2" key="1">
    <citation type="submission" date="2022-01" db="EMBL/GenBank/DDBJ databases">
        <authorList>
            <person name="Braso-Vives M."/>
        </authorList>
    </citation>
    <scope>NUCLEOTIDE SEQUENCE</scope>
</reference>
<sequence length="382" mass="42824">MKKHKFKSPAAFLKELMSLYFSEEELFRGNLMEGENHEALNPVIIANILGRWFSNDGMWELDQKDVANSGKTAVSDVLRAINDGNMTSDVLGHQMTCDNAVVQCTVPGCSEVLRRCDLQKHMEVATDVHARVASRLAKRLERQLAAGDWATLVSSAIQNSYHQLLTNIETEQTAFDLNWEKHLANLETEGLNVSRIGSLEHLKSEVARWKERAEEAERELDDWKKRALAAEGKLARSRSQQAHHLQSDGDDHVSTSEARQVRTYGKSSAPAKKTTSPALPSQAVRPVPAPKPVPGHNPPGEHPDVLVAEVEEFDWVILRVGKLHLEMNAAKSFVDVNFDVWYSVLAEEIEFKSEGAQRVARNFADHHKTMQLIEIAIRVGQM</sequence>
<dbReference type="OrthoDB" id="6155048at2759"/>